<proteinExistence type="predicted"/>
<keyword evidence="2" id="KW-1185">Reference proteome</keyword>
<protein>
    <submittedName>
        <fullName evidence="1">Uncharacterized protein</fullName>
    </submittedName>
</protein>
<organism evidence="1 2">
    <name type="scientific">Mycena alexandri</name>
    <dbReference type="NCBI Taxonomy" id="1745969"/>
    <lineage>
        <taxon>Eukaryota</taxon>
        <taxon>Fungi</taxon>
        <taxon>Dikarya</taxon>
        <taxon>Basidiomycota</taxon>
        <taxon>Agaricomycotina</taxon>
        <taxon>Agaricomycetes</taxon>
        <taxon>Agaricomycetidae</taxon>
        <taxon>Agaricales</taxon>
        <taxon>Marasmiineae</taxon>
        <taxon>Mycenaceae</taxon>
        <taxon>Mycena</taxon>
    </lineage>
</organism>
<gene>
    <name evidence="1" type="ORF">C8F04DRAFT_1186076</name>
</gene>
<accession>A0AAD6ST14</accession>
<comment type="caution">
    <text evidence="1">The sequence shown here is derived from an EMBL/GenBank/DDBJ whole genome shotgun (WGS) entry which is preliminary data.</text>
</comment>
<reference evidence="1" key="1">
    <citation type="submission" date="2023-03" db="EMBL/GenBank/DDBJ databases">
        <title>Massive genome expansion in bonnet fungi (Mycena s.s.) driven by repeated elements and novel gene families across ecological guilds.</title>
        <authorList>
            <consortium name="Lawrence Berkeley National Laboratory"/>
            <person name="Harder C.B."/>
            <person name="Miyauchi S."/>
            <person name="Viragh M."/>
            <person name="Kuo A."/>
            <person name="Thoen E."/>
            <person name="Andreopoulos B."/>
            <person name="Lu D."/>
            <person name="Skrede I."/>
            <person name="Drula E."/>
            <person name="Henrissat B."/>
            <person name="Morin E."/>
            <person name="Kohler A."/>
            <person name="Barry K."/>
            <person name="LaButti K."/>
            <person name="Morin E."/>
            <person name="Salamov A."/>
            <person name="Lipzen A."/>
            <person name="Mereny Z."/>
            <person name="Hegedus B."/>
            <person name="Baldrian P."/>
            <person name="Stursova M."/>
            <person name="Weitz H."/>
            <person name="Taylor A."/>
            <person name="Grigoriev I.V."/>
            <person name="Nagy L.G."/>
            <person name="Martin F."/>
            <person name="Kauserud H."/>
        </authorList>
    </citation>
    <scope>NUCLEOTIDE SEQUENCE</scope>
    <source>
        <strain evidence="1">CBHHK200</strain>
    </source>
</reference>
<name>A0AAD6ST14_9AGAR</name>
<dbReference type="Proteomes" id="UP001218188">
    <property type="component" value="Unassembled WGS sequence"/>
</dbReference>
<evidence type="ECO:0000313" key="2">
    <source>
        <dbReference type="Proteomes" id="UP001218188"/>
    </source>
</evidence>
<dbReference type="EMBL" id="JARJCM010000083">
    <property type="protein sequence ID" value="KAJ7031227.1"/>
    <property type="molecule type" value="Genomic_DNA"/>
</dbReference>
<evidence type="ECO:0000313" key="1">
    <source>
        <dbReference type="EMBL" id="KAJ7031227.1"/>
    </source>
</evidence>
<sequence length="144" mass="15913">MSGVRSSILEYPGRLSTVGNIPGPSPCGSRSIPGCSFGVRLSYGKRASREGNEWVVKTAIHDRFLHALGLVGMLEVGLNEDGESPPILPLCMVLHLVISTGGACPPSKKTCFTEVNDRHRDSVRMFVLWHFALHLDLELERWMR</sequence>
<dbReference type="AlphaFoldDB" id="A0AAD6ST14"/>